<dbReference type="InterPro" id="IPR050484">
    <property type="entry name" value="Transf_Hexapept/Carb_Anhydrase"/>
</dbReference>
<evidence type="ECO:0000313" key="1">
    <source>
        <dbReference type="EMBL" id="RST85664.1"/>
    </source>
</evidence>
<dbReference type="RefSeq" id="WP_126700711.1">
    <property type="nucleotide sequence ID" value="NZ_RWKW01000052.1"/>
</dbReference>
<sequence length="213" mass="22386">MLYGHRGKYPTIASSAWVAPDASICGDVSIGEGVRVMHGARVIAESGGRITIGANCIVMENAVVRATAKHPCSIGEHTLIGPMAHVVGATIEDQVFIATGAAIFHGAIVERGAEVRIHAVVHLRTRVPAGATIPIAWVAVGDPAAILPPDRHDDIWKVQAPLHFPQWVYGVERDTPDLMVHVTTGLSQALTDHASDIPVAPALGTDLDGTSDN</sequence>
<dbReference type="SUPFAM" id="SSF51161">
    <property type="entry name" value="Trimeric LpxA-like enzymes"/>
    <property type="match status" value="1"/>
</dbReference>
<dbReference type="PANTHER" id="PTHR13061:SF29">
    <property type="entry name" value="GAMMA CARBONIC ANHYDRASE-LIKE 1, MITOCHONDRIAL-RELATED"/>
    <property type="match status" value="1"/>
</dbReference>
<comment type="caution">
    <text evidence="1">The sequence shown here is derived from an EMBL/GenBank/DDBJ whole genome shotgun (WGS) entry which is preliminary data.</text>
</comment>
<dbReference type="EMBL" id="RWKW01000052">
    <property type="protein sequence ID" value="RST85664.1"/>
    <property type="molecule type" value="Genomic_DNA"/>
</dbReference>
<proteinExistence type="predicted"/>
<accession>A0A3S0A7K9</accession>
<dbReference type="Gene3D" id="2.160.10.10">
    <property type="entry name" value="Hexapeptide repeat proteins"/>
    <property type="match status" value="1"/>
</dbReference>
<dbReference type="AlphaFoldDB" id="A0A3S0A7K9"/>
<evidence type="ECO:0000313" key="2">
    <source>
        <dbReference type="Proteomes" id="UP000278398"/>
    </source>
</evidence>
<dbReference type="OrthoDB" id="9803036at2"/>
<dbReference type="InterPro" id="IPR011004">
    <property type="entry name" value="Trimer_LpxA-like_sf"/>
</dbReference>
<name>A0A3S0A7K9_9HYPH</name>
<reference evidence="1 2" key="1">
    <citation type="submission" date="2018-12" db="EMBL/GenBank/DDBJ databases">
        <title>Mesorhizobium carbonis sp. nov., isolated from coal mine water.</title>
        <authorList>
            <person name="Xin W."/>
            <person name="Xu Z."/>
            <person name="Xiang F."/>
            <person name="Zhang J."/>
            <person name="Xi L."/>
            <person name="Liu J."/>
        </authorList>
    </citation>
    <scope>NUCLEOTIDE SEQUENCE [LARGE SCALE GENOMIC DNA]</scope>
    <source>
        <strain evidence="1 2">B2.3</strain>
    </source>
</reference>
<dbReference type="Proteomes" id="UP000278398">
    <property type="component" value="Unassembled WGS sequence"/>
</dbReference>
<keyword evidence="2" id="KW-1185">Reference proteome</keyword>
<protein>
    <submittedName>
        <fullName evidence="1">Gamma carbonic anhydrase family protein</fullName>
    </submittedName>
</protein>
<dbReference type="PANTHER" id="PTHR13061">
    <property type="entry name" value="DYNACTIN SUBUNIT P25"/>
    <property type="match status" value="1"/>
</dbReference>
<gene>
    <name evidence="1" type="ORF">EJC49_14545</name>
</gene>
<organism evidence="1 2">
    <name type="scientific">Aquibium carbonis</name>
    <dbReference type="NCBI Taxonomy" id="2495581"/>
    <lineage>
        <taxon>Bacteria</taxon>
        <taxon>Pseudomonadati</taxon>
        <taxon>Pseudomonadota</taxon>
        <taxon>Alphaproteobacteria</taxon>
        <taxon>Hyphomicrobiales</taxon>
        <taxon>Phyllobacteriaceae</taxon>
        <taxon>Aquibium</taxon>
    </lineage>
</organism>